<proteinExistence type="predicted"/>
<dbReference type="RefSeq" id="XP_024384204.1">
    <property type="nucleotide sequence ID" value="XM_024528436.2"/>
</dbReference>
<sequence>MRLHHDHLSKLYTVTPQQVVLQRWQWQSPSTSCSHHKAPKQSLACTTWCFFMDCKLKEEAELGRAPWSLPRRVPMDKMWVGLVYEALWSREA</sequence>
<evidence type="ECO:0000313" key="1">
    <source>
        <dbReference type="EnsemblPlants" id="Pp3c9_17830V3.2"/>
    </source>
</evidence>
<protein>
    <submittedName>
        <fullName evidence="1">Uncharacterized protein</fullName>
    </submittedName>
</protein>
<reference evidence="1 2" key="1">
    <citation type="journal article" date="2008" name="Science">
        <title>The Physcomitrella genome reveals evolutionary insights into the conquest of land by plants.</title>
        <authorList>
            <person name="Rensing S."/>
            <person name="Lang D."/>
            <person name="Zimmer A."/>
            <person name="Terry A."/>
            <person name="Salamov A."/>
            <person name="Shapiro H."/>
            <person name="Nishiyama T."/>
            <person name="Perroud P.-F."/>
            <person name="Lindquist E."/>
            <person name="Kamisugi Y."/>
            <person name="Tanahashi T."/>
            <person name="Sakakibara K."/>
            <person name="Fujita T."/>
            <person name="Oishi K."/>
            <person name="Shin-I T."/>
            <person name="Kuroki Y."/>
            <person name="Toyoda A."/>
            <person name="Suzuki Y."/>
            <person name="Hashimoto A."/>
            <person name="Yamaguchi K."/>
            <person name="Sugano A."/>
            <person name="Kohara Y."/>
            <person name="Fujiyama A."/>
            <person name="Anterola A."/>
            <person name="Aoki S."/>
            <person name="Ashton N."/>
            <person name="Barbazuk W.B."/>
            <person name="Barker E."/>
            <person name="Bennetzen J."/>
            <person name="Bezanilla M."/>
            <person name="Blankenship R."/>
            <person name="Cho S.H."/>
            <person name="Dutcher S."/>
            <person name="Estelle M."/>
            <person name="Fawcett J.A."/>
            <person name="Gundlach H."/>
            <person name="Hanada K."/>
            <person name="Heyl A."/>
            <person name="Hicks K.A."/>
            <person name="Hugh J."/>
            <person name="Lohr M."/>
            <person name="Mayer K."/>
            <person name="Melkozernov A."/>
            <person name="Murata T."/>
            <person name="Nelson D."/>
            <person name="Pils B."/>
            <person name="Prigge M."/>
            <person name="Reiss B."/>
            <person name="Renner T."/>
            <person name="Rombauts S."/>
            <person name="Rushton P."/>
            <person name="Sanderfoot A."/>
            <person name="Schween G."/>
            <person name="Shiu S.-H."/>
            <person name="Stueber K."/>
            <person name="Theodoulou F.L."/>
            <person name="Tu H."/>
            <person name="Van de Peer Y."/>
            <person name="Verrier P.J."/>
            <person name="Waters E."/>
            <person name="Wood A."/>
            <person name="Yang L."/>
            <person name="Cove D."/>
            <person name="Cuming A."/>
            <person name="Hasebe M."/>
            <person name="Lucas S."/>
            <person name="Mishler D.B."/>
            <person name="Reski R."/>
            <person name="Grigoriev I."/>
            <person name="Quatrano R.S."/>
            <person name="Boore J.L."/>
        </authorList>
    </citation>
    <scope>NUCLEOTIDE SEQUENCE [LARGE SCALE GENOMIC DNA]</scope>
    <source>
        <strain evidence="1 2">cv. Gransden 2004</strain>
    </source>
</reference>
<reference evidence="1 2" key="2">
    <citation type="journal article" date="2018" name="Plant J.">
        <title>The Physcomitrella patens chromosome-scale assembly reveals moss genome structure and evolution.</title>
        <authorList>
            <person name="Lang D."/>
            <person name="Ullrich K.K."/>
            <person name="Murat F."/>
            <person name="Fuchs J."/>
            <person name="Jenkins J."/>
            <person name="Haas F.B."/>
            <person name="Piednoel M."/>
            <person name="Gundlach H."/>
            <person name="Van Bel M."/>
            <person name="Meyberg R."/>
            <person name="Vives C."/>
            <person name="Morata J."/>
            <person name="Symeonidi A."/>
            <person name="Hiss M."/>
            <person name="Muchero W."/>
            <person name="Kamisugi Y."/>
            <person name="Saleh O."/>
            <person name="Blanc G."/>
            <person name="Decker E.L."/>
            <person name="van Gessel N."/>
            <person name="Grimwood J."/>
            <person name="Hayes R.D."/>
            <person name="Graham S.W."/>
            <person name="Gunter L.E."/>
            <person name="McDaniel S.F."/>
            <person name="Hoernstein S.N.W."/>
            <person name="Larsson A."/>
            <person name="Li F.W."/>
            <person name="Perroud P.F."/>
            <person name="Phillips J."/>
            <person name="Ranjan P."/>
            <person name="Rokshar D.S."/>
            <person name="Rothfels C.J."/>
            <person name="Schneider L."/>
            <person name="Shu S."/>
            <person name="Stevenson D.W."/>
            <person name="Thummler F."/>
            <person name="Tillich M."/>
            <person name="Villarreal Aguilar J.C."/>
            <person name="Widiez T."/>
            <person name="Wong G.K."/>
            <person name="Wymore A."/>
            <person name="Zhang Y."/>
            <person name="Zimmer A.D."/>
            <person name="Quatrano R.S."/>
            <person name="Mayer K.F.X."/>
            <person name="Goodstein D."/>
            <person name="Casacuberta J.M."/>
            <person name="Vandepoele K."/>
            <person name="Reski R."/>
            <person name="Cuming A.C."/>
            <person name="Tuskan G.A."/>
            <person name="Maumus F."/>
            <person name="Salse J."/>
            <person name="Schmutz J."/>
            <person name="Rensing S.A."/>
        </authorList>
    </citation>
    <scope>NUCLEOTIDE SEQUENCE [LARGE SCALE GENOMIC DNA]</scope>
    <source>
        <strain evidence="1 2">cv. Gransden 2004</strain>
    </source>
</reference>
<dbReference type="AlphaFoldDB" id="A0A7I4FVR6"/>
<dbReference type="EnsemblPlants" id="Pp3c9_17830V3.3">
    <property type="protein sequence ID" value="Pp3c9_17830V3.3"/>
    <property type="gene ID" value="Pp3c9_17830"/>
</dbReference>
<name>A0A7I4FVR6_PHYPA</name>
<dbReference type="Proteomes" id="UP000006727">
    <property type="component" value="Chromosome 9"/>
</dbReference>
<dbReference type="Gramene" id="Pp3c9_17830V3.2">
    <property type="protein sequence ID" value="Pp3c9_17830V3.2"/>
    <property type="gene ID" value="Pp3c9_17830"/>
</dbReference>
<gene>
    <name evidence="1" type="primary">LOC112286503</name>
</gene>
<dbReference type="EMBL" id="ABEU02000009">
    <property type="status" value="NOT_ANNOTATED_CDS"/>
    <property type="molecule type" value="Genomic_DNA"/>
</dbReference>
<dbReference type="GeneID" id="112286503"/>
<keyword evidence="2" id="KW-1185">Reference proteome</keyword>
<organism evidence="1 2">
    <name type="scientific">Physcomitrium patens</name>
    <name type="common">Spreading-leaved earth moss</name>
    <name type="synonym">Physcomitrella patens</name>
    <dbReference type="NCBI Taxonomy" id="3218"/>
    <lineage>
        <taxon>Eukaryota</taxon>
        <taxon>Viridiplantae</taxon>
        <taxon>Streptophyta</taxon>
        <taxon>Embryophyta</taxon>
        <taxon>Bryophyta</taxon>
        <taxon>Bryophytina</taxon>
        <taxon>Bryopsida</taxon>
        <taxon>Funariidae</taxon>
        <taxon>Funariales</taxon>
        <taxon>Funariaceae</taxon>
        <taxon>Physcomitrium</taxon>
    </lineage>
</organism>
<dbReference type="KEGG" id="ppp:112286503"/>
<dbReference type="Gramene" id="Pp3c9_17830V3.3">
    <property type="protein sequence ID" value="Pp3c9_17830V3.3"/>
    <property type="gene ID" value="Pp3c9_17830"/>
</dbReference>
<evidence type="ECO:0000313" key="2">
    <source>
        <dbReference type="Proteomes" id="UP000006727"/>
    </source>
</evidence>
<reference evidence="1" key="3">
    <citation type="submission" date="2020-12" db="UniProtKB">
        <authorList>
            <consortium name="EnsemblPlants"/>
        </authorList>
    </citation>
    <scope>IDENTIFICATION</scope>
</reference>
<dbReference type="EnsemblPlants" id="Pp3c9_17830V3.2">
    <property type="protein sequence ID" value="Pp3c9_17830V3.2"/>
    <property type="gene ID" value="Pp3c9_17830"/>
</dbReference>
<accession>A0A7I4FVR6</accession>